<dbReference type="PaxDb" id="10029-XP_007636168.1"/>
<name>G3IIX2_CRIGR</name>
<dbReference type="FunFam" id="3.30.160.60:FF:002343">
    <property type="entry name" value="Zinc finger protein 33A"/>
    <property type="match status" value="1"/>
</dbReference>
<evidence type="ECO:0000313" key="15">
    <source>
        <dbReference type="EMBL" id="EGW11634.1"/>
    </source>
</evidence>
<evidence type="ECO:0000259" key="14">
    <source>
        <dbReference type="PROSITE" id="PS50157"/>
    </source>
</evidence>
<accession>G3IIX2</accession>
<keyword evidence="4" id="KW-0479">Metal-binding</keyword>
<dbReference type="FunFam" id="3.30.160.60:FF:000016">
    <property type="entry name" value="zinc finger protein 37 homolog"/>
    <property type="match status" value="1"/>
</dbReference>
<evidence type="ECO:0000256" key="8">
    <source>
        <dbReference type="ARBA" id="ARBA00023015"/>
    </source>
</evidence>
<keyword evidence="6 12" id="KW-0863">Zinc-finger</keyword>
<feature type="domain" description="C2H2-type" evidence="14">
    <location>
        <begin position="82"/>
        <end position="109"/>
    </location>
</feature>
<keyword evidence="8" id="KW-0805">Transcription regulation</keyword>
<evidence type="ECO:0000256" key="6">
    <source>
        <dbReference type="ARBA" id="ARBA00022771"/>
    </source>
</evidence>
<dbReference type="PROSITE" id="PS50157">
    <property type="entry name" value="ZINC_FINGER_C2H2_2"/>
    <property type="match status" value="4"/>
</dbReference>
<dbReference type="GO" id="GO:0003677">
    <property type="term" value="F:DNA binding"/>
    <property type="evidence" value="ECO:0007669"/>
    <property type="project" value="UniProtKB-KW"/>
</dbReference>
<evidence type="ECO:0000256" key="5">
    <source>
        <dbReference type="ARBA" id="ARBA00022737"/>
    </source>
</evidence>
<feature type="domain" description="C2H2-type" evidence="14">
    <location>
        <begin position="138"/>
        <end position="165"/>
    </location>
</feature>
<comment type="subcellular location">
    <subcellularLocation>
        <location evidence="2">Nucleus</location>
    </subcellularLocation>
</comment>
<evidence type="ECO:0000256" key="13">
    <source>
        <dbReference type="SAM" id="MobiDB-lite"/>
    </source>
</evidence>
<protein>
    <submittedName>
        <fullName evidence="15">Zinc finger protein 227</fullName>
    </submittedName>
</protein>
<evidence type="ECO:0000256" key="12">
    <source>
        <dbReference type="PROSITE-ProRule" id="PRU00042"/>
    </source>
</evidence>
<dbReference type="InterPro" id="IPR013087">
    <property type="entry name" value="Znf_C2H2_type"/>
</dbReference>
<feature type="domain" description="C2H2-type" evidence="14">
    <location>
        <begin position="166"/>
        <end position="193"/>
    </location>
</feature>
<keyword evidence="5" id="KW-0677">Repeat</keyword>
<sequence length="276" mass="31501">MSNHRDASVDSPNPDRHESRHTGEELLRSKDCEKSLNLCYNITQDQRVCTTKKEHRQGEHNVYFSYACSLLQQPINIGENRPKCETCGKCFSAASSLTVHERIHTGTKPYKCNIFEKSFTQIANFQAHQRVHTGEKPYKCNECGKSFPYLAGINSHQKSHTGEKPYKCNDCDRSFRYYSSLSMHRKTHSLEKLHKCKECGHPRSVEEAEAFREDGVHLSRVPEQNPAFRYLLQNNFCSLSVHHTPGTGIPCDLKKIPNKAVCVIDPHMNFSSSLSV</sequence>
<dbReference type="EMBL" id="JH003129">
    <property type="protein sequence ID" value="EGW11634.1"/>
    <property type="molecule type" value="Genomic_DNA"/>
</dbReference>
<evidence type="ECO:0000256" key="4">
    <source>
        <dbReference type="ARBA" id="ARBA00022723"/>
    </source>
</evidence>
<dbReference type="InterPro" id="IPR036236">
    <property type="entry name" value="Znf_C2H2_sf"/>
</dbReference>
<dbReference type="PROSITE" id="PS00028">
    <property type="entry name" value="ZINC_FINGER_C2H2_1"/>
    <property type="match status" value="3"/>
</dbReference>
<gene>
    <name evidence="15" type="ORF">I79_023800</name>
</gene>
<dbReference type="Proteomes" id="UP000001075">
    <property type="component" value="Unassembled WGS sequence"/>
</dbReference>
<dbReference type="GO" id="GO:0005634">
    <property type="term" value="C:nucleus"/>
    <property type="evidence" value="ECO:0007669"/>
    <property type="project" value="UniProtKB-SubCell"/>
</dbReference>
<evidence type="ECO:0000256" key="10">
    <source>
        <dbReference type="ARBA" id="ARBA00023163"/>
    </source>
</evidence>
<keyword evidence="7" id="KW-0862">Zinc</keyword>
<dbReference type="eggNOG" id="KOG1721">
    <property type="taxonomic scope" value="Eukaryota"/>
</dbReference>
<proteinExistence type="inferred from homology"/>
<dbReference type="InterPro" id="IPR050826">
    <property type="entry name" value="Krueppel_C2H2_ZnFinger"/>
</dbReference>
<evidence type="ECO:0000256" key="2">
    <source>
        <dbReference type="ARBA" id="ARBA00004123"/>
    </source>
</evidence>
<keyword evidence="11" id="KW-0539">Nucleus</keyword>
<comment type="function">
    <text evidence="1">May be involved in transcriptional regulation.</text>
</comment>
<keyword evidence="9" id="KW-0238">DNA-binding</keyword>
<reference evidence="16" key="1">
    <citation type="journal article" date="2011" name="Nat. Biotechnol.">
        <title>The genomic sequence of the Chinese hamster ovary (CHO)-K1 cell line.</title>
        <authorList>
            <person name="Xu X."/>
            <person name="Nagarajan H."/>
            <person name="Lewis N.E."/>
            <person name="Pan S."/>
            <person name="Cai Z."/>
            <person name="Liu X."/>
            <person name="Chen W."/>
            <person name="Xie M."/>
            <person name="Wang W."/>
            <person name="Hammond S."/>
            <person name="Andersen M.R."/>
            <person name="Neff N."/>
            <person name="Passarelli B."/>
            <person name="Koh W."/>
            <person name="Fan H.C."/>
            <person name="Wang J."/>
            <person name="Gui Y."/>
            <person name="Lee K.H."/>
            <person name="Betenbaugh M.J."/>
            <person name="Quake S.R."/>
            <person name="Famili I."/>
            <person name="Palsson B.O."/>
            <person name="Wang J."/>
        </authorList>
    </citation>
    <scope>NUCLEOTIDE SEQUENCE [LARGE SCALE GENOMIC DNA]</scope>
    <source>
        <strain evidence="16">CHO K1 cell line</strain>
    </source>
</reference>
<dbReference type="Pfam" id="PF00096">
    <property type="entry name" value="zf-C2H2"/>
    <property type="match status" value="2"/>
</dbReference>
<evidence type="ECO:0000256" key="3">
    <source>
        <dbReference type="ARBA" id="ARBA00006991"/>
    </source>
</evidence>
<evidence type="ECO:0000256" key="1">
    <source>
        <dbReference type="ARBA" id="ARBA00003767"/>
    </source>
</evidence>
<evidence type="ECO:0000313" key="16">
    <source>
        <dbReference type="Proteomes" id="UP000001075"/>
    </source>
</evidence>
<dbReference type="PANTHER" id="PTHR24377">
    <property type="entry name" value="IP01015P-RELATED"/>
    <property type="match status" value="1"/>
</dbReference>
<keyword evidence="10" id="KW-0804">Transcription</keyword>
<dbReference type="SMART" id="SM00355">
    <property type="entry name" value="ZnF_C2H2"/>
    <property type="match status" value="4"/>
</dbReference>
<dbReference type="InParanoid" id="G3IIX2"/>
<dbReference type="SUPFAM" id="SSF57667">
    <property type="entry name" value="beta-beta-alpha zinc fingers"/>
    <property type="match status" value="2"/>
</dbReference>
<dbReference type="FunFam" id="3.30.160.60:FF:000028">
    <property type="entry name" value="zinc finger protein 90 homolog"/>
    <property type="match status" value="2"/>
</dbReference>
<evidence type="ECO:0000256" key="11">
    <source>
        <dbReference type="ARBA" id="ARBA00023242"/>
    </source>
</evidence>
<organism evidence="15 16">
    <name type="scientific">Cricetulus griseus</name>
    <name type="common">Chinese hamster</name>
    <name type="synonym">Cricetulus barabensis griseus</name>
    <dbReference type="NCBI Taxonomy" id="10029"/>
    <lineage>
        <taxon>Eukaryota</taxon>
        <taxon>Metazoa</taxon>
        <taxon>Chordata</taxon>
        <taxon>Craniata</taxon>
        <taxon>Vertebrata</taxon>
        <taxon>Euteleostomi</taxon>
        <taxon>Mammalia</taxon>
        <taxon>Eutheria</taxon>
        <taxon>Euarchontoglires</taxon>
        <taxon>Glires</taxon>
        <taxon>Rodentia</taxon>
        <taxon>Myomorpha</taxon>
        <taxon>Muroidea</taxon>
        <taxon>Cricetidae</taxon>
        <taxon>Cricetinae</taxon>
        <taxon>Cricetulus</taxon>
    </lineage>
</organism>
<feature type="region of interest" description="Disordered" evidence="13">
    <location>
        <begin position="1"/>
        <end position="26"/>
    </location>
</feature>
<feature type="domain" description="C2H2-type" evidence="14">
    <location>
        <begin position="110"/>
        <end position="137"/>
    </location>
</feature>
<dbReference type="Pfam" id="PF13912">
    <property type="entry name" value="zf-C2H2_6"/>
    <property type="match status" value="1"/>
</dbReference>
<evidence type="ECO:0000256" key="9">
    <source>
        <dbReference type="ARBA" id="ARBA00023125"/>
    </source>
</evidence>
<evidence type="ECO:0000256" key="7">
    <source>
        <dbReference type="ARBA" id="ARBA00022833"/>
    </source>
</evidence>
<comment type="similarity">
    <text evidence="3">Belongs to the krueppel C2H2-type zinc-finger protein family.</text>
</comment>
<dbReference type="GO" id="GO:0008270">
    <property type="term" value="F:zinc ion binding"/>
    <property type="evidence" value="ECO:0007669"/>
    <property type="project" value="UniProtKB-KW"/>
</dbReference>
<dbReference type="Gene3D" id="3.30.160.60">
    <property type="entry name" value="Classic Zinc Finger"/>
    <property type="match status" value="4"/>
</dbReference>
<dbReference type="AlphaFoldDB" id="G3IIX2"/>